<accession>L8WD91</accession>
<name>L8WD91_THACA</name>
<reference evidence="1 2" key="1">
    <citation type="journal article" date="2013" name="Nat. Commun.">
        <title>The evolution and pathogenic mechanisms of the rice sheath blight pathogen.</title>
        <authorList>
            <person name="Zheng A."/>
            <person name="Lin R."/>
            <person name="Xu L."/>
            <person name="Qin P."/>
            <person name="Tang C."/>
            <person name="Ai P."/>
            <person name="Zhang D."/>
            <person name="Liu Y."/>
            <person name="Sun Z."/>
            <person name="Feng H."/>
            <person name="Wang Y."/>
            <person name="Chen Y."/>
            <person name="Liang X."/>
            <person name="Fu R."/>
            <person name="Li Q."/>
            <person name="Zhang J."/>
            <person name="Yu X."/>
            <person name="Xie Z."/>
            <person name="Ding L."/>
            <person name="Guan P."/>
            <person name="Tang J."/>
            <person name="Liang Y."/>
            <person name="Wang S."/>
            <person name="Deng Q."/>
            <person name="Li S."/>
            <person name="Zhu J."/>
            <person name="Wang L."/>
            <person name="Liu H."/>
            <person name="Li P."/>
        </authorList>
    </citation>
    <scope>NUCLEOTIDE SEQUENCE [LARGE SCALE GENOMIC DNA]</scope>
    <source>
        <strain evidence="2">AG-1 IA</strain>
    </source>
</reference>
<dbReference type="STRING" id="983506.L8WD91"/>
<keyword evidence="2" id="KW-1185">Reference proteome</keyword>
<gene>
    <name evidence="1" type="ORF">AG1IA_10045</name>
</gene>
<dbReference type="Proteomes" id="UP000011668">
    <property type="component" value="Unassembled WGS sequence"/>
</dbReference>
<protein>
    <submittedName>
        <fullName evidence="1">Uncharacterized protein</fullName>
    </submittedName>
</protein>
<organism evidence="1 2">
    <name type="scientific">Thanatephorus cucumeris (strain AG1-IA)</name>
    <name type="common">Rice sheath blight fungus</name>
    <name type="synonym">Rhizoctonia solani</name>
    <dbReference type="NCBI Taxonomy" id="983506"/>
    <lineage>
        <taxon>Eukaryota</taxon>
        <taxon>Fungi</taxon>
        <taxon>Dikarya</taxon>
        <taxon>Basidiomycota</taxon>
        <taxon>Agaricomycotina</taxon>
        <taxon>Agaricomycetes</taxon>
        <taxon>Cantharellales</taxon>
        <taxon>Ceratobasidiaceae</taxon>
        <taxon>Rhizoctonia</taxon>
        <taxon>Rhizoctonia solani AG-1</taxon>
    </lineage>
</organism>
<dbReference type="HOGENOM" id="CLU_1723563_0_0_1"/>
<proteinExistence type="predicted"/>
<comment type="caution">
    <text evidence="1">The sequence shown here is derived from an EMBL/GenBank/DDBJ whole genome shotgun (WGS) entry which is preliminary data.</text>
</comment>
<evidence type="ECO:0000313" key="1">
    <source>
        <dbReference type="EMBL" id="ELU35925.1"/>
    </source>
</evidence>
<dbReference type="AlphaFoldDB" id="L8WD91"/>
<dbReference type="OrthoDB" id="3267163at2759"/>
<dbReference type="EMBL" id="AFRT01004843">
    <property type="protein sequence ID" value="ELU35925.1"/>
    <property type="molecule type" value="Genomic_DNA"/>
</dbReference>
<evidence type="ECO:0000313" key="2">
    <source>
        <dbReference type="Proteomes" id="UP000011668"/>
    </source>
</evidence>
<sequence>MVEAHDPFVLPCLLTPYSKSSKMDPKYKHVIESFGEVPAGEEVPLSEIELEDRARKAALHWYSPSRYRTSRPFLPPFLQFPFPLNLVRLTYATIRFNRESRSSRRRLEALADSPDAESSLAAILQKMEMAVADMVDPADPGVADEGWDTQGD</sequence>